<evidence type="ECO:0000256" key="3">
    <source>
        <dbReference type="ARBA" id="ARBA00022452"/>
    </source>
</evidence>
<dbReference type="SUPFAM" id="SSF56935">
    <property type="entry name" value="Porins"/>
    <property type="match status" value="1"/>
</dbReference>
<protein>
    <submittedName>
        <fullName evidence="10">Carboxypeptidase-like regulatory domain-containing protein</fullName>
    </submittedName>
</protein>
<evidence type="ECO:0000259" key="9">
    <source>
        <dbReference type="Pfam" id="PF07715"/>
    </source>
</evidence>
<dbReference type="InterPro" id="IPR039426">
    <property type="entry name" value="TonB-dep_rcpt-like"/>
</dbReference>
<keyword evidence="8" id="KW-0732">Signal</keyword>
<accession>A0AA51R9A8</accession>
<dbReference type="InterPro" id="IPR008969">
    <property type="entry name" value="CarboxyPept-like_regulatory"/>
</dbReference>
<evidence type="ECO:0000256" key="6">
    <source>
        <dbReference type="ARBA" id="ARBA00023237"/>
    </source>
</evidence>
<keyword evidence="11" id="KW-1185">Reference proteome</keyword>
<proteinExistence type="inferred from homology"/>
<evidence type="ECO:0000256" key="2">
    <source>
        <dbReference type="ARBA" id="ARBA00022448"/>
    </source>
</evidence>
<dbReference type="InterPro" id="IPR037066">
    <property type="entry name" value="Plug_dom_sf"/>
</dbReference>
<evidence type="ECO:0000313" key="11">
    <source>
        <dbReference type="Proteomes" id="UP001230496"/>
    </source>
</evidence>
<dbReference type="PROSITE" id="PS52016">
    <property type="entry name" value="TONB_DEPENDENT_REC_3"/>
    <property type="match status" value="1"/>
</dbReference>
<dbReference type="InterPro" id="IPR012910">
    <property type="entry name" value="Plug_dom"/>
</dbReference>
<keyword evidence="4 7" id="KW-0812">Transmembrane</keyword>
<dbReference type="AlphaFoldDB" id="A0AA51R9A8"/>
<evidence type="ECO:0000256" key="8">
    <source>
        <dbReference type="SAM" id="SignalP"/>
    </source>
</evidence>
<comment type="similarity">
    <text evidence="7">Belongs to the TonB-dependent receptor family.</text>
</comment>
<reference evidence="10 11" key="1">
    <citation type="submission" date="2023-08" db="EMBL/GenBank/DDBJ databases">
        <title>Comparative genomics and taxonomic characterization of three novel marine species of genus Marivirga.</title>
        <authorList>
            <person name="Muhammad N."/>
            <person name="Kim S.-G."/>
        </authorList>
    </citation>
    <scope>NUCLEOTIDE SEQUENCE [LARGE SCALE GENOMIC DNA]</scope>
    <source>
        <strain evidence="10 11">BDSF4-3</strain>
    </source>
</reference>
<feature type="domain" description="TonB-dependent receptor plug" evidence="9">
    <location>
        <begin position="113"/>
        <end position="211"/>
    </location>
</feature>
<dbReference type="Gene3D" id="2.60.40.1120">
    <property type="entry name" value="Carboxypeptidase-like, regulatory domain"/>
    <property type="match status" value="1"/>
</dbReference>
<comment type="subcellular location">
    <subcellularLocation>
        <location evidence="1 7">Cell outer membrane</location>
        <topology evidence="1 7">Multi-pass membrane protein</topology>
    </subcellularLocation>
</comment>
<dbReference type="KEGG" id="msaa:QYS49_32205"/>
<feature type="signal peptide" evidence="8">
    <location>
        <begin position="1"/>
        <end position="22"/>
    </location>
</feature>
<evidence type="ECO:0000313" key="10">
    <source>
        <dbReference type="EMBL" id="WMN12047.1"/>
    </source>
</evidence>
<keyword evidence="5 7" id="KW-0472">Membrane</keyword>
<keyword evidence="6 7" id="KW-0998">Cell outer membrane</keyword>
<dbReference type="GO" id="GO:0009279">
    <property type="term" value="C:cell outer membrane"/>
    <property type="evidence" value="ECO:0007669"/>
    <property type="project" value="UniProtKB-SubCell"/>
</dbReference>
<dbReference type="RefSeq" id="WP_308349852.1">
    <property type="nucleotide sequence ID" value="NZ_CP129971.1"/>
</dbReference>
<dbReference type="Gene3D" id="2.40.170.20">
    <property type="entry name" value="TonB-dependent receptor, beta-barrel domain"/>
    <property type="match status" value="1"/>
</dbReference>
<dbReference type="EMBL" id="CP129971">
    <property type="protein sequence ID" value="WMN12047.1"/>
    <property type="molecule type" value="Genomic_DNA"/>
</dbReference>
<organism evidence="10 11">
    <name type="scientific">Marivirga salinarum</name>
    <dbReference type="NCBI Taxonomy" id="3059078"/>
    <lineage>
        <taxon>Bacteria</taxon>
        <taxon>Pseudomonadati</taxon>
        <taxon>Bacteroidota</taxon>
        <taxon>Cytophagia</taxon>
        <taxon>Cytophagales</taxon>
        <taxon>Marivirgaceae</taxon>
        <taxon>Marivirga</taxon>
    </lineage>
</organism>
<evidence type="ECO:0000256" key="4">
    <source>
        <dbReference type="ARBA" id="ARBA00022692"/>
    </source>
</evidence>
<dbReference type="Pfam" id="PF13715">
    <property type="entry name" value="CarbopepD_reg_2"/>
    <property type="match status" value="1"/>
</dbReference>
<dbReference type="Proteomes" id="UP001230496">
    <property type="component" value="Chromosome"/>
</dbReference>
<dbReference type="PROSITE" id="PS51257">
    <property type="entry name" value="PROKAR_LIPOPROTEIN"/>
    <property type="match status" value="1"/>
</dbReference>
<feature type="chain" id="PRO_5041430805" evidence="8">
    <location>
        <begin position="23"/>
        <end position="805"/>
    </location>
</feature>
<dbReference type="SUPFAM" id="SSF49464">
    <property type="entry name" value="Carboxypeptidase regulatory domain-like"/>
    <property type="match status" value="1"/>
</dbReference>
<evidence type="ECO:0000256" key="7">
    <source>
        <dbReference type="PROSITE-ProRule" id="PRU01360"/>
    </source>
</evidence>
<dbReference type="Gene3D" id="2.170.130.10">
    <property type="entry name" value="TonB-dependent receptor, plug domain"/>
    <property type="match status" value="1"/>
</dbReference>
<dbReference type="Pfam" id="PF07715">
    <property type="entry name" value="Plug"/>
    <property type="match status" value="1"/>
</dbReference>
<gene>
    <name evidence="10" type="ORF">QYS49_32205</name>
</gene>
<name>A0AA51R9A8_9BACT</name>
<evidence type="ECO:0000256" key="1">
    <source>
        <dbReference type="ARBA" id="ARBA00004571"/>
    </source>
</evidence>
<keyword evidence="2 7" id="KW-0813">Transport</keyword>
<keyword evidence="3 7" id="KW-1134">Transmembrane beta strand</keyword>
<dbReference type="InterPro" id="IPR036942">
    <property type="entry name" value="Beta-barrel_TonB_sf"/>
</dbReference>
<sequence>MNWIKTLCLSLFILISCENAFSQEVNVSGYVRDASGKEKLIGAHIINLQTKKGTISDHNGYFSLNASRNDSLRISYAGYKSQTLLVNESSQNIYIDLKMNRDLKEVKVTGVRDVFQPMTQLKSKDFNNIPTIGAAPDVLKAVQLFPGITAQNEGSSQLIVRGGSPGENLYMIDNIPLIYVNHLGGFYSVFNPDMINSMEIYKDGFPARYGGKLSSIISLSQYEGNAEEFKGNFSIGPMATSLMVEGPALNKKATYMLSARKTMIDGLMALGTTLSEGNDFTFAYGFHDINGKFTYNLNDKHTLSANFYQGDDYLNLWAESASTIPNTVGKTRLQTVWGNWLGAVQWKYKPNSKLVGENSFSVVRYRLKNNSFYYEDEDNNQPTFDNRFQSSLIDNRLQSDWKYFNSNSLITYFGAQLSYKIHQPNSTNAQNIITENEIIPVLEGALYFDEHIDFWKNSSLKVGGRFNFYQNDRYSDFDFVQRGQLAIGVTTNQWLLARFTSASQYAHLLYTTGDIGANEIWIPADEDAAASRSNQLSLGYKANFQQNMWQLESNIYYKELNNLTTYKEGIAAVLGDSNWKNKITSGGTGESMGWETMLRKSKGKWTGFASYTLSKTEYQFPEINNGMPYVYEYDRPHIFNINLSTKINEKWDFSANWTYQTGLPFTPAIGLRNTPDPFNPEIERETLIYGERNSDRMRDYHRLDLGFNYHKITKRGNRAIWSFSIYNAYNRQNPYFNYYHVNNNDDFTLGQLDFSQEPMKLYQRSFFPVIPSFSYKVFFDNGIFDRRSKEERANRPRSNFWYHKE</sequence>
<evidence type="ECO:0000256" key="5">
    <source>
        <dbReference type="ARBA" id="ARBA00023136"/>
    </source>
</evidence>